<keyword evidence="2" id="KW-1185">Reference proteome</keyword>
<sequence>MVLSEIQVLQVRVRKPSLSSQTDVKVFFTWSHFFSRKFEFVSQTDGELLLILRRLHFGDIEAWTLGVPLLSDPRNSDLKLC</sequence>
<gene>
    <name evidence="1" type="ORF">DPMN_000416</name>
</gene>
<reference evidence="1" key="2">
    <citation type="submission" date="2020-11" db="EMBL/GenBank/DDBJ databases">
        <authorList>
            <person name="McCartney M.A."/>
            <person name="Auch B."/>
            <person name="Kono T."/>
            <person name="Mallez S."/>
            <person name="Becker A."/>
            <person name="Gohl D.M."/>
            <person name="Silverstein K.A.T."/>
            <person name="Koren S."/>
            <person name="Bechman K.B."/>
            <person name="Herman A."/>
            <person name="Abrahante J.E."/>
            <person name="Garbe J."/>
        </authorList>
    </citation>
    <scope>NUCLEOTIDE SEQUENCE</scope>
    <source>
        <strain evidence="1">Duluth1</strain>
        <tissue evidence="1">Whole animal</tissue>
    </source>
</reference>
<dbReference type="AlphaFoldDB" id="A0A9D4RS06"/>
<comment type="caution">
    <text evidence="1">The sequence shown here is derived from an EMBL/GenBank/DDBJ whole genome shotgun (WGS) entry which is preliminary data.</text>
</comment>
<evidence type="ECO:0000313" key="2">
    <source>
        <dbReference type="Proteomes" id="UP000828390"/>
    </source>
</evidence>
<accession>A0A9D4RS06</accession>
<reference evidence="1" key="1">
    <citation type="journal article" date="2019" name="bioRxiv">
        <title>The Genome of the Zebra Mussel, Dreissena polymorpha: A Resource for Invasive Species Research.</title>
        <authorList>
            <person name="McCartney M.A."/>
            <person name="Auch B."/>
            <person name="Kono T."/>
            <person name="Mallez S."/>
            <person name="Zhang Y."/>
            <person name="Obille A."/>
            <person name="Becker A."/>
            <person name="Abrahante J.E."/>
            <person name="Garbe J."/>
            <person name="Badalamenti J.P."/>
            <person name="Herman A."/>
            <person name="Mangelson H."/>
            <person name="Liachko I."/>
            <person name="Sullivan S."/>
            <person name="Sone E.D."/>
            <person name="Koren S."/>
            <person name="Silverstein K.A.T."/>
            <person name="Beckman K.B."/>
            <person name="Gohl D.M."/>
        </authorList>
    </citation>
    <scope>NUCLEOTIDE SEQUENCE</scope>
    <source>
        <strain evidence="1">Duluth1</strain>
        <tissue evidence="1">Whole animal</tissue>
    </source>
</reference>
<evidence type="ECO:0000313" key="1">
    <source>
        <dbReference type="EMBL" id="KAH3876570.1"/>
    </source>
</evidence>
<dbReference type="EMBL" id="JAIWYP010000001">
    <property type="protein sequence ID" value="KAH3876570.1"/>
    <property type="molecule type" value="Genomic_DNA"/>
</dbReference>
<name>A0A9D4RS06_DREPO</name>
<organism evidence="1 2">
    <name type="scientific">Dreissena polymorpha</name>
    <name type="common">Zebra mussel</name>
    <name type="synonym">Mytilus polymorpha</name>
    <dbReference type="NCBI Taxonomy" id="45954"/>
    <lineage>
        <taxon>Eukaryota</taxon>
        <taxon>Metazoa</taxon>
        <taxon>Spiralia</taxon>
        <taxon>Lophotrochozoa</taxon>
        <taxon>Mollusca</taxon>
        <taxon>Bivalvia</taxon>
        <taxon>Autobranchia</taxon>
        <taxon>Heteroconchia</taxon>
        <taxon>Euheterodonta</taxon>
        <taxon>Imparidentia</taxon>
        <taxon>Neoheterodontei</taxon>
        <taxon>Myida</taxon>
        <taxon>Dreissenoidea</taxon>
        <taxon>Dreissenidae</taxon>
        <taxon>Dreissena</taxon>
    </lineage>
</organism>
<dbReference type="Proteomes" id="UP000828390">
    <property type="component" value="Unassembled WGS sequence"/>
</dbReference>
<protein>
    <submittedName>
        <fullName evidence="1">Uncharacterized protein</fullName>
    </submittedName>
</protein>
<proteinExistence type="predicted"/>